<reference evidence="1 2" key="1">
    <citation type="submission" date="2018-06" db="EMBL/GenBank/DDBJ databases">
        <authorList>
            <consortium name="Pathogen Informatics"/>
            <person name="Doyle S."/>
        </authorList>
    </citation>
    <scope>NUCLEOTIDE SEQUENCE [LARGE SCALE GENOMIC DNA]</scope>
    <source>
        <strain evidence="1 2">NCTC9128</strain>
    </source>
</reference>
<sequence length="70" mass="7711">MWAGQIIEHLSKGHSWGFYNRIISAVTQIKAIADAEGKTCGVVGFYILAMNITMTAQKEGRQTAQNTEHS</sequence>
<organism evidence="1 2">
    <name type="scientific">Klebsiella pneumoniae</name>
    <dbReference type="NCBI Taxonomy" id="573"/>
    <lineage>
        <taxon>Bacteria</taxon>
        <taxon>Pseudomonadati</taxon>
        <taxon>Pseudomonadota</taxon>
        <taxon>Gammaproteobacteria</taxon>
        <taxon>Enterobacterales</taxon>
        <taxon>Enterobacteriaceae</taxon>
        <taxon>Klebsiella/Raoultella group</taxon>
        <taxon>Klebsiella</taxon>
        <taxon>Klebsiella pneumoniae complex</taxon>
    </lineage>
</organism>
<dbReference type="EMBL" id="UAWN01000004">
    <property type="protein sequence ID" value="SQC09015.1"/>
    <property type="molecule type" value="Genomic_DNA"/>
</dbReference>
<gene>
    <name evidence="1" type="ORF">NCTC9128_00972</name>
</gene>
<dbReference type="Proteomes" id="UP000251088">
    <property type="component" value="Unassembled WGS sequence"/>
</dbReference>
<evidence type="ECO:0000313" key="1">
    <source>
        <dbReference type="EMBL" id="SQC09015.1"/>
    </source>
</evidence>
<proteinExistence type="predicted"/>
<name>A0A2X3CKC3_KLEPN</name>
<protein>
    <submittedName>
        <fullName evidence="1">Uncharacterized protein</fullName>
    </submittedName>
</protein>
<evidence type="ECO:0000313" key="2">
    <source>
        <dbReference type="Proteomes" id="UP000251088"/>
    </source>
</evidence>
<dbReference type="AlphaFoldDB" id="A0A2X3CKC3"/>
<accession>A0A2X3CKC3</accession>